<dbReference type="SUPFAM" id="SSF48452">
    <property type="entry name" value="TPR-like"/>
    <property type="match status" value="1"/>
</dbReference>
<dbReference type="RefSeq" id="WP_187746594.1">
    <property type="nucleotide sequence ID" value="NZ_CP060828.1"/>
</dbReference>
<dbReference type="Gene3D" id="1.25.40.10">
    <property type="entry name" value="Tetratricopeptide repeat domain"/>
    <property type="match status" value="2"/>
</dbReference>
<reference evidence="2 3" key="1">
    <citation type="submission" date="2020-08" db="EMBL/GenBank/DDBJ databases">
        <title>A novel species.</title>
        <authorList>
            <person name="Gao J."/>
        </authorList>
    </citation>
    <scope>NUCLEOTIDE SEQUENCE [LARGE SCALE GENOMIC DNA]</scope>
    <source>
        <strain evidence="2 3">CRXT-G-22</strain>
    </source>
</reference>
<protein>
    <submittedName>
        <fullName evidence="2">Tetratricopeptide repeat protein</fullName>
    </submittedName>
</protein>
<dbReference type="InterPro" id="IPR019734">
    <property type="entry name" value="TPR_rpt"/>
</dbReference>
<evidence type="ECO:0000256" key="1">
    <source>
        <dbReference type="SAM" id="MobiDB-lite"/>
    </source>
</evidence>
<feature type="compositionally biased region" description="Basic and acidic residues" evidence="1">
    <location>
        <begin position="1"/>
        <end position="10"/>
    </location>
</feature>
<dbReference type="InterPro" id="IPR027417">
    <property type="entry name" value="P-loop_NTPase"/>
</dbReference>
<dbReference type="InterPro" id="IPR011990">
    <property type="entry name" value="TPR-like_helical_dom_sf"/>
</dbReference>
<sequence length="787" mass="84730">MPEPTERELRAALTTAARDPHALRRLVDELPDAPELPEPPYDESALRRLAHALARRAATSPDLHRALRRWLTSLDAEDDRAAGVENTIGTSARLTGPVVQARDITGGIHFHTPAAPAVPRQLLPAPGHFVNRVAELDLLEGLVAHGGPVTVVVSGPAGMGKTTLARRWLLGRETEFPDGQVYADLRGHAPEGPASPGELLLELLRSFGHDQVPADLNGRMTLWRSATAGRRMALLLDSARSAAQVRPLLPGSAAAVTVVTSRNRLTGLGPEGASFLELPALATRETMELLSRRVGADRVRREPEAALAMARACAGLPLAACVAGARVAARPRQPLAVMARALGGGDGGALDALSIEGEAAVRAALQESYRLLPPELAAGYRKLGLLPVPYFSSAVAAAVCGTGDAEAERVLDALVEANFLEDLGPDRYRFHDLLRLHARERAAAEESAESTDHARRRAVDHYLSVTTAAEALLTPTHRTLSRDYAGQPSPAPFTDATGALRWLVEESGPLMAVLRDCARRGEDTAAWQLADAMYPYFLRIRPYDLWTEAHEIGLAAARRTGDRDAVARMLTDGGGGLRNAGRHDEAIALYHEALDLAREDVAAADPRETHTARRAEAQALHGIGQSHQLAGRLSEAQVYFAQALTLREAIGYRRGAALTRICLGDIALADGRPDDALPHLTRARTELLDENDPYDAARALTFLGRAHALAGLHDTADRQLHQAVAEFEATGSVHWQARTLELLGRGAEERGDMDRARDRYTESLALYRPVSEADAGRLAGRLEGLRP</sequence>
<name>A0A7H0I9T9_9ACTN</name>
<dbReference type="KEGG" id="sroi:IAG44_08915"/>
<organism evidence="2 3">
    <name type="scientific">Streptomyces roseirectus</name>
    <dbReference type="NCBI Taxonomy" id="2768066"/>
    <lineage>
        <taxon>Bacteria</taxon>
        <taxon>Bacillati</taxon>
        <taxon>Actinomycetota</taxon>
        <taxon>Actinomycetes</taxon>
        <taxon>Kitasatosporales</taxon>
        <taxon>Streptomycetaceae</taxon>
        <taxon>Streptomyces</taxon>
    </lineage>
</organism>
<proteinExistence type="predicted"/>
<dbReference type="AlphaFoldDB" id="A0A7H0I9T9"/>
<dbReference type="Gene3D" id="3.40.50.300">
    <property type="entry name" value="P-loop containing nucleotide triphosphate hydrolases"/>
    <property type="match status" value="1"/>
</dbReference>
<dbReference type="SUPFAM" id="SSF52540">
    <property type="entry name" value="P-loop containing nucleoside triphosphate hydrolases"/>
    <property type="match status" value="1"/>
</dbReference>
<feature type="region of interest" description="Disordered" evidence="1">
    <location>
        <begin position="1"/>
        <end position="23"/>
    </location>
</feature>
<dbReference type="PANTHER" id="PTHR47691">
    <property type="entry name" value="REGULATOR-RELATED"/>
    <property type="match status" value="1"/>
</dbReference>
<dbReference type="SMART" id="SM00028">
    <property type="entry name" value="TPR"/>
    <property type="match status" value="5"/>
</dbReference>
<dbReference type="EMBL" id="CP060828">
    <property type="protein sequence ID" value="QNP69555.1"/>
    <property type="molecule type" value="Genomic_DNA"/>
</dbReference>
<dbReference type="PRINTS" id="PR00364">
    <property type="entry name" value="DISEASERSIST"/>
</dbReference>
<evidence type="ECO:0000313" key="2">
    <source>
        <dbReference type="EMBL" id="QNP69555.1"/>
    </source>
</evidence>
<dbReference type="PANTHER" id="PTHR47691:SF3">
    <property type="entry name" value="HTH-TYPE TRANSCRIPTIONAL REGULATOR RV0890C-RELATED"/>
    <property type="match status" value="1"/>
</dbReference>
<dbReference type="Proteomes" id="UP000516052">
    <property type="component" value="Chromosome"/>
</dbReference>
<evidence type="ECO:0000313" key="3">
    <source>
        <dbReference type="Proteomes" id="UP000516052"/>
    </source>
</evidence>
<gene>
    <name evidence="2" type="ORF">IAG44_08915</name>
</gene>
<dbReference type="Pfam" id="PF13424">
    <property type="entry name" value="TPR_12"/>
    <property type="match status" value="2"/>
</dbReference>
<accession>A0A7H0I9T9</accession>
<keyword evidence="3" id="KW-1185">Reference proteome</keyword>